<keyword evidence="4" id="KW-0249">Electron transport</keyword>
<organism evidence="7 8">
    <name type="scientific">Heliorestis acidaminivorans</name>
    <dbReference type="NCBI Taxonomy" id="553427"/>
    <lineage>
        <taxon>Bacteria</taxon>
        <taxon>Bacillati</taxon>
        <taxon>Bacillota</taxon>
        <taxon>Clostridia</taxon>
        <taxon>Eubacteriales</taxon>
        <taxon>Heliobacteriaceae</taxon>
        <taxon>Heliorestis</taxon>
    </lineage>
</organism>
<evidence type="ECO:0000313" key="8">
    <source>
        <dbReference type="Proteomes" id="UP000468766"/>
    </source>
</evidence>
<evidence type="ECO:0000256" key="1">
    <source>
        <dbReference type="ARBA" id="ARBA00001965"/>
    </source>
</evidence>
<dbReference type="InterPro" id="IPR009078">
    <property type="entry name" value="Ferritin-like_SF"/>
</dbReference>
<dbReference type="Proteomes" id="UP000468766">
    <property type="component" value="Unassembled WGS sequence"/>
</dbReference>
<name>A0A6I0EUQ6_9FIRM</name>
<dbReference type="OrthoDB" id="9799749at2"/>
<dbReference type="GO" id="GO:0016491">
    <property type="term" value="F:oxidoreductase activity"/>
    <property type="evidence" value="ECO:0007669"/>
    <property type="project" value="InterPro"/>
</dbReference>
<dbReference type="GO" id="GO:0046872">
    <property type="term" value="F:metal ion binding"/>
    <property type="evidence" value="ECO:0007669"/>
    <property type="project" value="UniProtKB-KW"/>
</dbReference>
<dbReference type="CDD" id="cd01041">
    <property type="entry name" value="Rubrerythrin"/>
    <property type="match status" value="1"/>
</dbReference>
<evidence type="ECO:0000256" key="2">
    <source>
        <dbReference type="ARBA" id="ARBA00022448"/>
    </source>
</evidence>
<dbReference type="CDD" id="cd00729">
    <property type="entry name" value="rubredoxin_SM"/>
    <property type="match status" value="1"/>
</dbReference>
<dbReference type="InterPro" id="IPR009040">
    <property type="entry name" value="Ferritin-like_diiron"/>
</dbReference>
<gene>
    <name evidence="7" type="ORF">F9B85_04845</name>
</gene>
<reference evidence="7 8" key="1">
    <citation type="submission" date="2019-10" db="EMBL/GenBank/DDBJ databases">
        <title>Whole-genome sequence of the extremophile Heliorestis acidaminivorans DSM 24790.</title>
        <authorList>
            <person name="Kyndt J.A."/>
            <person name="Meyer T.E."/>
        </authorList>
    </citation>
    <scope>NUCLEOTIDE SEQUENCE [LARGE SCALE GENOMIC DNA]</scope>
    <source>
        <strain evidence="7 8">DSM 24790</strain>
    </source>
</reference>
<proteinExistence type="predicted"/>
<dbReference type="Gene3D" id="1.20.1260.10">
    <property type="match status" value="1"/>
</dbReference>
<dbReference type="Pfam" id="PF02915">
    <property type="entry name" value="Rubrerythrin"/>
    <property type="match status" value="1"/>
</dbReference>
<dbReference type="PANTHER" id="PTHR43865:SF1">
    <property type="entry name" value="RUBRERYTHRIN-RELATED"/>
    <property type="match status" value="1"/>
</dbReference>
<dbReference type="RefSeq" id="WP_151619058.1">
    <property type="nucleotide sequence ID" value="NZ_WBXO01000002.1"/>
</dbReference>
<evidence type="ECO:0000256" key="3">
    <source>
        <dbReference type="ARBA" id="ARBA00022723"/>
    </source>
</evidence>
<dbReference type="InterPro" id="IPR003251">
    <property type="entry name" value="Rr_diiron-bd_dom"/>
</dbReference>
<dbReference type="NCBIfam" id="NF045767">
    <property type="entry name" value="RuberyRbr"/>
    <property type="match status" value="1"/>
</dbReference>
<comment type="caution">
    <text evidence="7">The sequence shown here is derived from an EMBL/GenBank/DDBJ whole genome shotgun (WGS) entry which is preliminary data.</text>
</comment>
<dbReference type="PANTHER" id="PTHR43865">
    <property type="entry name" value="RUBRERYTHRIN-RELATED"/>
    <property type="match status" value="1"/>
</dbReference>
<dbReference type="InterPro" id="IPR052364">
    <property type="entry name" value="Rubrerythrin"/>
</dbReference>
<protein>
    <submittedName>
        <fullName evidence="7">Rubrerythrin family protein</fullName>
    </submittedName>
</protein>
<keyword evidence="3" id="KW-0479">Metal-binding</keyword>
<evidence type="ECO:0000256" key="4">
    <source>
        <dbReference type="ARBA" id="ARBA00022982"/>
    </source>
</evidence>
<dbReference type="EMBL" id="WBXO01000002">
    <property type="protein sequence ID" value="KAB2953934.1"/>
    <property type="molecule type" value="Genomic_DNA"/>
</dbReference>
<comment type="cofactor">
    <cofactor evidence="1">
        <name>Fe(3+)</name>
        <dbReference type="ChEBI" id="CHEBI:29034"/>
    </cofactor>
</comment>
<dbReference type="InterPro" id="IPR012347">
    <property type="entry name" value="Ferritin-like"/>
</dbReference>
<evidence type="ECO:0000256" key="5">
    <source>
        <dbReference type="ARBA" id="ARBA00023004"/>
    </source>
</evidence>
<dbReference type="AlphaFoldDB" id="A0A6I0EUQ6"/>
<keyword evidence="8" id="KW-1185">Reference proteome</keyword>
<accession>A0A6I0EUQ6</accession>
<keyword evidence="2" id="KW-0813">Transport</keyword>
<dbReference type="PROSITE" id="PS50905">
    <property type="entry name" value="FERRITIN_LIKE"/>
    <property type="match status" value="1"/>
</dbReference>
<sequence length="187" mass="21373">MSPKTVVQNVPGLKGTETEKNLLAAFAGESQARNKYEFFAEIAEKEGYRQIGQIFRETAINERMHAKRFLQAATNLGTTEENLLMAAAGENEEWTKLYRDFEVKAREEGFEEVADLFKEIAEVEEAHEKRYRALAENVKNGKVFTRDTAIDWHCLNCGYIHNGTEAPDVCPACQHPQGWYEEAPYNY</sequence>
<dbReference type="SUPFAM" id="SSF47240">
    <property type="entry name" value="Ferritin-like"/>
    <property type="match status" value="1"/>
</dbReference>
<keyword evidence="5" id="KW-0408">Iron</keyword>
<evidence type="ECO:0000259" key="6">
    <source>
        <dbReference type="PROSITE" id="PS50905"/>
    </source>
</evidence>
<feature type="domain" description="Ferritin-like diiron" evidence="6">
    <location>
        <begin position="12"/>
        <end position="142"/>
    </location>
</feature>
<dbReference type="SUPFAM" id="SSF57802">
    <property type="entry name" value="Rubredoxin-like"/>
    <property type="match status" value="1"/>
</dbReference>
<dbReference type="Gene3D" id="2.20.28.10">
    <property type="match status" value="1"/>
</dbReference>
<evidence type="ECO:0000313" key="7">
    <source>
        <dbReference type="EMBL" id="KAB2953934.1"/>
    </source>
</evidence>
<dbReference type="InterPro" id="IPR048574">
    <property type="entry name" value="RUBY_RBDX"/>
</dbReference>
<dbReference type="Pfam" id="PF21349">
    <property type="entry name" value="RUBY_RBDX"/>
    <property type="match status" value="1"/>
</dbReference>